<evidence type="ECO:0000313" key="3">
    <source>
        <dbReference type="Proteomes" id="UP000243096"/>
    </source>
</evidence>
<evidence type="ECO:0000256" key="1">
    <source>
        <dbReference type="SAM" id="MobiDB-lite"/>
    </source>
</evidence>
<reference evidence="2 3" key="1">
    <citation type="submission" date="2018-01" db="EMBL/GenBank/DDBJ databases">
        <title>Genomic Encyclopedia of Type Strains, Phase III (KMG-III): the genomes of soil and plant-associated and newly described type strains.</title>
        <authorList>
            <person name="Whitman W."/>
        </authorList>
    </citation>
    <scope>NUCLEOTIDE SEQUENCE [LARGE SCALE GENOMIC DNA]</scope>
    <source>
        <strain evidence="2 3">HKI456</strain>
    </source>
</reference>
<dbReference type="AlphaFoldDB" id="A0A2P5K732"/>
<keyword evidence="3" id="KW-1185">Reference proteome</keyword>
<dbReference type="Proteomes" id="UP000243096">
    <property type="component" value="Unassembled WGS sequence"/>
</dbReference>
<evidence type="ECO:0000313" key="2">
    <source>
        <dbReference type="EMBL" id="PPB81439.1"/>
    </source>
</evidence>
<dbReference type="OrthoDB" id="305758at2"/>
<gene>
    <name evidence="2" type="ORF">B0O95_11912</name>
</gene>
<dbReference type="EMBL" id="PRDW01000019">
    <property type="protein sequence ID" value="PPB81439.1"/>
    <property type="molecule type" value="Genomic_DNA"/>
</dbReference>
<feature type="compositionally biased region" description="Basic and acidic residues" evidence="1">
    <location>
        <begin position="28"/>
        <end position="46"/>
    </location>
</feature>
<protein>
    <submittedName>
        <fullName evidence="2">Uncharacterized protein</fullName>
    </submittedName>
</protein>
<comment type="caution">
    <text evidence="2">The sequence shown here is derived from an EMBL/GenBank/DDBJ whole genome shotgun (WGS) entry which is preliminary data.</text>
</comment>
<accession>A0A2P5K732</accession>
<feature type="region of interest" description="Disordered" evidence="1">
    <location>
        <begin position="1"/>
        <end position="46"/>
    </location>
</feature>
<name>A0A2P5K732_9BURK</name>
<organism evidence="2 3">
    <name type="scientific">Mycetohabitans endofungorum</name>
    <dbReference type="NCBI Taxonomy" id="417203"/>
    <lineage>
        <taxon>Bacteria</taxon>
        <taxon>Pseudomonadati</taxon>
        <taxon>Pseudomonadota</taxon>
        <taxon>Betaproteobacteria</taxon>
        <taxon>Burkholderiales</taxon>
        <taxon>Burkholderiaceae</taxon>
        <taxon>Mycetohabitans</taxon>
    </lineage>
</organism>
<proteinExistence type="predicted"/>
<sequence>MPADVQAKVPNGYGIPRRTDVPLAGKNGEARQEDDCRREARVGGLD</sequence>